<name>A0A0K0F296_STRVS</name>
<dbReference type="SUPFAM" id="SSF143990">
    <property type="entry name" value="YbiA-like"/>
    <property type="match status" value="1"/>
</dbReference>
<sequence length="201" mass="23517">MYIIRRALNINLFNSDEFVFPEEKNDFPFLSFKKTYVHDNISQSLSAASISSSSCNSTPRKSYTIINGDYIIFKGEVSQLSNFFEKKFYDEEGTQFLTMEHYFHFKKAIFFNDAITAQRTFKAPTAIAAKCLAKNPELRQYLKKCYLCGNKSKYFIDNSEHQFWGAKIRNVTNNVIYNQINDENKLGALRNRLARQLFYPH</sequence>
<reference evidence="2" key="2">
    <citation type="submission" date="2015-08" db="UniProtKB">
        <authorList>
            <consortium name="WormBaseParasite"/>
        </authorList>
    </citation>
    <scope>IDENTIFICATION</scope>
</reference>
<evidence type="ECO:0000313" key="2">
    <source>
        <dbReference type="WBParaSite" id="SVE_0292300.1"/>
    </source>
</evidence>
<dbReference type="Proteomes" id="UP000035680">
    <property type="component" value="Unassembled WGS sequence"/>
</dbReference>
<dbReference type="STRING" id="75913.A0A0K0F296"/>
<accession>A0A0K0F296</accession>
<dbReference type="AlphaFoldDB" id="A0A0K0F296"/>
<keyword evidence="1" id="KW-1185">Reference proteome</keyword>
<dbReference type="InterPro" id="IPR037238">
    <property type="entry name" value="YbiA-like_sf"/>
</dbReference>
<protein>
    <submittedName>
        <fullName evidence="2">NADAR domain-containing protein</fullName>
    </submittedName>
</protein>
<organism evidence="1 2">
    <name type="scientific">Strongyloides venezuelensis</name>
    <name type="common">Threadworm</name>
    <dbReference type="NCBI Taxonomy" id="75913"/>
    <lineage>
        <taxon>Eukaryota</taxon>
        <taxon>Metazoa</taxon>
        <taxon>Ecdysozoa</taxon>
        <taxon>Nematoda</taxon>
        <taxon>Chromadorea</taxon>
        <taxon>Rhabditida</taxon>
        <taxon>Tylenchina</taxon>
        <taxon>Panagrolaimomorpha</taxon>
        <taxon>Strongyloidoidea</taxon>
        <taxon>Strongyloididae</taxon>
        <taxon>Strongyloides</taxon>
    </lineage>
</organism>
<reference evidence="1" key="1">
    <citation type="submission" date="2014-07" db="EMBL/GenBank/DDBJ databases">
        <authorList>
            <person name="Martin A.A"/>
            <person name="De Silva N."/>
        </authorList>
    </citation>
    <scope>NUCLEOTIDE SEQUENCE</scope>
</reference>
<evidence type="ECO:0000313" key="1">
    <source>
        <dbReference type="Proteomes" id="UP000035680"/>
    </source>
</evidence>
<dbReference type="WBParaSite" id="SVE_0292300.1">
    <property type="protein sequence ID" value="SVE_0292300.1"/>
    <property type="gene ID" value="SVE_0292300"/>
</dbReference>
<proteinExistence type="predicted"/>
<dbReference type="Gene3D" id="1.10.357.40">
    <property type="entry name" value="YbiA-like"/>
    <property type="match status" value="1"/>
</dbReference>